<feature type="compositionally biased region" description="Polar residues" evidence="1">
    <location>
        <begin position="103"/>
        <end position="120"/>
    </location>
</feature>
<proteinExistence type="predicted"/>
<dbReference type="EMBL" id="BOOA01000043">
    <property type="protein sequence ID" value="GIH26637.1"/>
    <property type="molecule type" value="Genomic_DNA"/>
</dbReference>
<feature type="compositionally biased region" description="Acidic residues" evidence="1">
    <location>
        <begin position="68"/>
        <end position="86"/>
    </location>
</feature>
<keyword evidence="4" id="KW-1185">Reference proteome</keyword>
<feature type="region of interest" description="Disordered" evidence="1">
    <location>
        <begin position="45"/>
        <end position="169"/>
    </location>
</feature>
<comment type="caution">
    <text evidence="3">The sequence shown here is derived from an EMBL/GenBank/DDBJ whole genome shotgun (WGS) entry which is preliminary data.</text>
</comment>
<gene>
    <name evidence="3" type="ORF">Aph01nite_49470</name>
</gene>
<organism evidence="3 4">
    <name type="scientific">Acrocarpospora phusangensis</name>
    <dbReference type="NCBI Taxonomy" id="1070424"/>
    <lineage>
        <taxon>Bacteria</taxon>
        <taxon>Bacillati</taxon>
        <taxon>Actinomycetota</taxon>
        <taxon>Actinomycetes</taxon>
        <taxon>Streptosporangiales</taxon>
        <taxon>Streptosporangiaceae</taxon>
        <taxon>Acrocarpospora</taxon>
    </lineage>
</organism>
<keyword evidence="2" id="KW-1133">Transmembrane helix</keyword>
<feature type="compositionally biased region" description="Low complexity" evidence="1">
    <location>
        <begin position="125"/>
        <end position="144"/>
    </location>
</feature>
<keyword evidence="2" id="KW-0812">Transmembrane</keyword>
<name>A0A919QI54_9ACTN</name>
<dbReference type="Proteomes" id="UP000640052">
    <property type="component" value="Unassembled WGS sequence"/>
</dbReference>
<feature type="transmembrane region" description="Helical" evidence="2">
    <location>
        <begin position="23"/>
        <end position="45"/>
    </location>
</feature>
<protein>
    <submittedName>
        <fullName evidence="3">Uncharacterized protein</fullName>
    </submittedName>
</protein>
<feature type="compositionally biased region" description="Low complexity" evidence="1">
    <location>
        <begin position="87"/>
        <end position="102"/>
    </location>
</feature>
<accession>A0A919QI54</accession>
<evidence type="ECO:0000313" key="4">
    <source>
        <dbReference type="Proteomes" id="UP000640052"/>
    </source>
</evidence>
<evidence type="ECO:0000256" key="2">
    <source>
        <dbReference type="SAM" id="Phobius"/>
    </source>
</evidence>
<dbReference type="RefSeq" id="WP_204043313.1">
    <property type="nucleotide sequence ID" value="NZ_BOOA01000043.1"/>
</dbReference>
<feature type="region of interest" description="Disordered" evidence="1">
    <location>
        <begin position="1"/>
        <end position="21"/>
    </location>
</feature>
<dbReference type="AlphaFoldDB" id="A0A919QI54"/>
<evidence type="ECO:0000256" key="1">
    <source>
        <dbReference type="SAM" id="MobiDB-lite"/>
    </source>
</evidence>
<sequence>MDGYPPTERSRPARSRSRGNPRAILIGAAIVTAALAGGGVVYAVAGNDTPVTQPAPGPTTPESGEAPLADDPDAAPDESAPDESAESGDSGDSGADQAEGGQNDTAQGGQDDTPAQSSNTKNDKPAAATPRTPATTKPRPTTAPNDNIDEIDRGSGAGAVDPGGPVGGY</sequence>
<keyword evidence="2" id="KW-0472">Membrane</keyword>
<evidence type="ECO:0000313" key="3">
    <source>
        <dbReference type="EMBL" id="GIH26637.1"/>
    </source>
</evidence>
<reference evidence="3" key="1">
    <citation type="submission" date="2021-01" db="EMBL/GenBank/DDBJ databases">
        <title>Whole genome shotgun sequence of Acrocarpospora phusangensis NBRC 108782.</title>
        <authorList>
            <person name="Komaki H."/>
            <person name="Tamura T."/>
        </authorList>
    </citation>
    <scope>NUCLEOTIDE SEQUENCE</scope>
    <source>
        <strain evidence="3">NBRC 108782</strain>
    </source>
</reference>